<name>A0ABW2QFN4_9BURK</name>
<dbReference type="RefSeq" id="WP_382219677.1">
    <property type="nucleotide sequence ID" value="NZ_JBHTCA010000002.1"/>
</dbReference>
<feature type="domain" description="Glycosyltransferase subfamily 4-like N-terminal" evidence="1">
    <location>
        <begin position="26"/>
        <end position="173"/>
    </location>
</feature>
<keyword evidence="3" id="KW-1185">Reference proteome</keyword>
<protein>
    <submittedName>
        <fullName evidence="2">Glycosyltransferase</fullName>
        <ecNumber evidence="2">2.4.-.-</ecNumber>
    </submittedName>
</protein>
<reference evidence="3" key="1">
    <citation type="journal article" date="2019" name="Int. J. Syst. Evol. Microbiol.">
        <title>The Global Catalogue of Microorganisms (GCM) 10K type strain sequencing project: providing services to taxonomists for standard genome sequencing and annotation.</title>
        <authorList>
            <consortium name="The Broad Institute Genomics Platform"/>
            <consortium name="The Broad Institute Genome Sequencing Center for Infectious Disease"/>
            <person name="Wu L."/>
            <person name="Ma J."/>
        </authorList>
    </citation>
    <scope>NUCLEOTIDE SEQUENCE [LARGE SCALE GENOMIC DNA]</scope>
    <source>
        <strain evidence="3">CGMCC 1.12371</strain>
    </source>
</reference>
<evidence type="ECO:0000313" key="3">
    <source>
        <dbReference type="Proteomes" id="UP001596501"/>
    </source>
</evidence>
<keyword evidence="2" id="KW-0328">Glycosyltransferase</keyword>
<proteinExistence type="predicted"/>
<comment type="caution">
    <text evidence="2">The sequence shown here is derived from an EMBL/GenBank/DDBJ whole genome shotgun (WGS) entry which is preliminary data.</text>
</comment>
<accession>A0ABW2QFN4</accession>
<dbReference type="Gene3D" id="3.40.50.2000">
    <property type="entry name" value="Glycogen Phosphorylase B"/>
    <property type="match status" value="2"/>
</dbReference>
<dbReference type="GO" id="GO:0016757">
    <property type="term" value="F:glycosyltransferase activity"/>
    <property type="evidence" value="ECO:0007669"/>
    <property type="project" value="UniProtKB-KW"/>
</dbReference>
<evidence type="ECO:0000259" key="1">
    <source>
        <dbReference type="Pfam" id="PF13579"/>
    </source>
</evidence>
<dbReference type="SUPFAM" id="SSF53756">
    <property type="entry name" value="UDP-Glycosyltransferase/glycogen phosphorylase"/>
    <property type="match status" value="1"/>
</dbReference>
<dbReference type="EMBL" id="JBHTCA010000002">
    <property type="protein sequence ID" value="MFC7407836.1"/>
    <property type="molecule type" value="Genomic_DNA"/>
</dbReference>
<dbReference type="Proteomes" id="UP001596501">
    <property type="component" value="Unassembled WGS sequence"/>
</dbReference>
<dbReference type="Pfam" id="PF13579">
    <property type="entry name" value="Glyco_trans_4_4"/>
    <property type="match status" value="1"/>
</dbReference>
<organism evidence="2 3">
    <name type="scientific">Hydrogenophaga atypica</name>
    <dbReference type="NCBI Taxonomy" id="249409"/>
    <lineage>
        <taxon>Bacteria</taxon>
        <taxon>Pseudomonadati</taxon>
        <taxon>Pseudomonadota</taxon>
        <taxon>Betaproteobacteria</taxon>
        <taxon>Burkholderiales</taxon>
        <taxon>Comamonadaceae</taxon>
        <taxon>Hydrogenophaga</taxon>
    </lineage>
</organism>
<keyword evidence="2" id="KW-0808">Transferase</keyword>
<gene>
    <name evidence="2" type="ORF">ACFQPB_03065</name>
</gene>
<sequence length="385" mass="43865">MNTAENASRLYKEAAYTLKNGICRRVVVLAFWNEGLARNETTTDGLEIKRLPTVLHRYKNAVFLRRFVLLRKVVALLSLFQYAFDCIQTTRRLNPDHVSCHNAFMLPVAWAAARSTGATLEYLPHELETERAGLKGMFKRITTLIERRFIRSARNVVVVCEPIHEWYRSTYELDNVYVVRNVPEQAAVQVRPVPEGSFRERFNIPEAATLFIYQGQISIGRGIDELIDVFSRLEPTIAHIVFMGYTEGGYKDILGAAVQAHSNIHFQPAVPRDQIVSYSAGADVGIFVVPEVPLNDRFALPNKFFEWSHAGLPMLFSDNLEYLSGLAREGSFGWSCRFEEVESKILEICDTDLEPFVESVRRFAAPAVWDQDAKIFAHIYRQPLA</sequence>
<dbReference type="InterPro" id="IPR028098">
    <property type="entry name" value="Glyco_trans_4-like_N"/>
</dbReference>
<dbReference type="EC" id="2.4.-.-" evidence="2"/>
<evidence type="ECO:0000313" key="2">
    <source>
        <dbReference type="EMBL" id="MFC7407836.1"/>
    </source>
</evidence>